<evidence type="ECO:0000259" key="7">
    <source>
        <dbReference type="PROSITE" id="PS50928"/>
    </source>
</evidence>
<keyword evidence="3 6" id="KW-0812">Transmembrane</keyword>
<dbReference type="PANTHER" id="PTHR30177:SF4">
    <property type="entry name" value="OSMOPROTECTANT IMPORT PERMEASE PROTEIN OSMW"/>
    <property type="match status" value="1"/>
</dbReference>
<dbReference type="Pfam" id="PF00528">
    <property type="entry name" value="BPD_transp_1"/>
    <property type="match status" value="1"/>
</dbReference>
<dbReference type="Gene3D" id="1.10.3720.10">
    <property type="entry name" value="MetI-like"/>
    <property type="match status" value="1"/>
</dbReference>
<organism evidence="8 9">
    <name type="scientific">Diplocloster agilis</name>
    <dbReference type="NCBI Taxonomy" id="2850323"/>
    <lineage>
        <taxon>Bacteria</taxon>
        <taxon>Bacillati</taxon>
        <taxon>Bacillota</taxon>
        <taxon>Clostridia</taxon>
        <taxon>Lachnospirales</taxon>
        <taxon>Lachnospiraceae</taxon>
        <taxon>Diplocloster</taxon>
    </lineage>
</organism>
<dbReference type="PROSITE" id="PS50928">
    <property type="entry name" value="ABC_TM1"/>
    <property type="match status" value="1"/>
</dbReference>
<evidence type="ECO:0000313" key="9">
    <source>
        <dbReference type="Proteomes" id="UP000712157"/>
    </source>
</evidence>
<dbReference type="GO" id="GO:0055085">
    <property type="term" value="P:transmembrane transport"/>
    <property type="evidence" value="ECO:0007669"/>
    <property type="project" value="InterPro"/>
</dbReference>
<dbReference type="EMBL" id="JAHQCW010000049">
    <property type="protein sequence ID" value="MBU9739110.1"/>
    <property type="molecule type" value="Genomic_DNA"/>
</dbReference>
<dbReference type="PANTHER" id="PTHR30177">
    <property type="entry name" value="GLYCINE BETAINE/L-PROLINE TRANSPORT SYSTEM PERMEASE PROTEIN PROW"/>
    <property type="match status" value="1"/>
</dbReference>
<keyword evidence="5 6" id="KW-0472">Membrane</keyword>
<name>A0A949NIZ3_9FIRM</name>
<feature type="transmembrane region" description="Helical" evidence="6">
    <location>
        <begin position="185"/>
        <end position="206"/>
    </location>
</feature>
<protein>
    <submittedName>
        <fullName evidence="8">ABC transporter permease</fullName>
    </submittedName>
</protein>
<comment type="similarity">
    <text evidence="6">Belongs to the binding-protein-dependent transport system permease family.</text>
</comment>
<comment type="subcellular location">
    <subcellularLocation>
        <location evidence="6">Cell membrane</location>
        <topology evidence="6">Multi-pass membrane protein</topology>
    </subcellularLocation>
    <subcellularLocation>
        <location evidence="1">Membrane</location>
        <topology evidence="1">Multi-pass membrane protein</topology>
    </subcellularLocation>
</comment>
<keyword evidence="2 6" id="KW-0813">Transport</keyword>
<comment type="caution">
    <text evidence="8">The sequence shown here is derived from an EMBL/GenBank/DDBJ whole genome shotgun (WGS) entry which is preliminary data.</text>
</comment>
<evidence type="ECO:0000256" key="6">
    <source>
        <dbReference type="RuleBase" id="RU363032"/>
    </source>
</evidence>
<evidence type="ECO:0000256" key="3">
    <source>
        <dbReference type="ARBA" id="ARBA00022692"/>
    </source>
</evidence>
<dbReference type="InterPro" id="IPR035906">
    <property type="entry name" value="MetI-like_sf"/>
</dbReference>
<feature type="transmembrane region" description="Helical" evidence="6">
    <location>
        <begin position="88"/>
        <end position="108"/>
    </location>
</feature>
<accession>A0A949NIZ3</accession>
<feature type="transmembrane region" description="Helical" evidence="6">
    <location>
        <begin position="64"/>
        <end position="82"/>
    </location>
</feature>
<dbReference type="RefSeq" id="WP_238723033.1">
    <property type="nucleotide sequence ID" value="NZ_JAHQCW010000049.1"/>
</dbReference>
<feature type="domain" description="ABC transmembrane type-1" evidence="7">
    <location>
        <begin position="25"/>
        <end position="204"/>
    </location>
</feature>
<evidence type="ECO:0000256" key="1">
    <source>
        <dbReference type="ARBA" id="ARBA00004141"/>
    </source>
</evidence>
<feature type="transmembrane region" description="Helical" evidence="6">
    <location>
        <begin position="143"/>
        <end position="165"/>
    </location>
</feature>
<dbReference type="CDD" id="cd06261">
    <property type="entry name" value="TM_PBP2"/>
    <property type="match status" value="1"/>
</dbReference>
<dbReference type="Proteomes" id="UP000712157">
    <property type="component" value="Unassembled WGS sequence"/>
</dbReference>
<evidence type="ECO:0000256" key="2">
    <source>
        <dbReference type="ARBA" id="ARBA00022448"/>
    </source>
</evidence>
<proteinExistence type="inferred from homology"/>
<dbReference type="SUPFAM" id="SSF161098">
    <property type="entry name" value="MetI-like"/>
    <property type="match status" value="1"/>
</dbReference>
<feature type="transmembrane region" description="Helical" evidence="6">
    <location>
        <begin position="29"/>
        <end position="52"/>
    </location>
</feature>
<evidence type="ECO:0000256" key="4">
    <source>
        <dbReference type="ARBA" id="ARBA00022989"/>
    </source>
</evidence>
<keyword evidence="4 6" id="KW-1133">Transmembrane helix</keyword>
<dbReference type="AlphaFoldDB" id="A0A949NIZ3"/>
<gene>
    <name evidence="8" type="ORF">KTH89_21460</name>
</gene>
<dbReference type="GO" id="GO:0005886">
    <property type="term" value="C:plasma membrane"/>
    <property type="evidence" value="ECO:0007669"/>
    <property type="project" value="UniProtKB-SubCell"/>
</dbReference>
<evidence type="ECO:0000313" key="8">
    <source>
        <dbReference type="EMBL" id="MBU9739110.1"/>
    </source>
</evidence>
<dbReference type="GO" id="GO:0031460">
    <property type="term" value="P:glycine betaine transport"/>
    <property type="evidence" value="ECO:0007669"/>
    <property type="project" value="TreeGrafter"/>
</dbReference>
<dbReference type="InterPro" id="IPR051204">
    <property type="entry name" value="ABC_transp_perm/SBD"/>
</dbReference>
<sequence>MKGSDEMEEIVLYLTGHKEEILQAAVEHITLSGLAVLIGFGISLGICILAVMKDADMDKVINRISFFRLIPGVAILVVAMPVLGVGFLPALCTLTLVTVPSILVNLYAGIKNIAADTMESAAGIGLSRQQILFRVQLPMAKPFLLLGIRTAIVDAVTIATVASLMGAGGLGRYVMTGLTINDYRLVVIGGILITAMALCGEILFGWMQRSLEYKYTGRR</sequence>
<reference evidence="8" key="1">
    <citation type="submission" date="2021-06" db="EMBL/GenBank/DDBJ databases">
        <title>Description of novel taxa of the family Lachnospiraceae.</title>
        <authorList>
            <person name="Chaplin A.V."/>
            <person name="Sokolova S.R."/>
            <person name="Pikina A.P."/>
            <person name="Korzhanova M."/>
            <person name="Belova V."/>
            <person name="Korostin D."/>
            <person name="Efimov B.A."/>
        </authorList>
    </citation>
    <scope>NUCLEOTIDE SEQUENCE</scope>
    <source>
        <strain evidence="8">ASD5720</strain>
    </source>
</reference>
<dbReference type="InterPro" id="IPR000515">
    <property type="entry name" value="MetI-like"/>
</dbReference>
<keyword evidence="9" id="KW-1185">Reference proteome</keyword>
<evidence type="ECO:0000256" key="5">
    <source>
        <dbReference type="ARBA" id="ARBA00023136"/>
    </source>
</evidence>